<dbReference type="AlphaFoldDB" id="A0A1J9QYE0"/>
<feature type="transmembrane region" description="Helical" evidence="2">
    <location>
        <begin position="298"/>
        <end position="318"/>
    </location>
</feature>
<feature type="transmembrane region" description="Helical" evidence="2">
    <location>
        <begin position="38"/>
        <end position="60"/>
    </location>
</feature>
<feature type="transmembrane region" description="Helical" evidence="2">
    <location>
        <begin position="355"/>
        <end position="373"/>
    </location>
</feature>
<feature type="transmembrane region" description="Helical" evidence="2">
    <location>
        <begin position="179"/>
        <end position="200"/>
    </location>
</feature>
<reference evidence="3 4" key="1">
    <citation type="submission" date="2016-10" db="EMBL/GenBank/DDBJ databases">
        <title>Proteomics and genomics reveal pathogen-plant mechanisms compatible with a hemibiotrophic lifestyle of Diplodia corticola.</title>
        <authorList>
            <person name="Fernandes I."/>
            <person name="De Jonge R."/>
            <person name="Van De Peer Y."/>
            <person name="Devreese B."/>
            <person name="Alves A."/>
            <person name="Esteves A.C."/>
        </authorList>
    </citation>
    <scope>NUCLEOTIDE SEQUENCE [LARGE SCALE GENOMIC DNA]</scope>
    <source>
        <strain evidence="3 4">CBS 112549</strain>
    </source>
</reference>
<feature type="region of interest" description="Disordered" evidence="1">
    <location>
        <begin position="71"/>
        <end position="98"/>
    </location>
</feature>
<feature type="transmembrane region" description="Helical" evidence="2">
    <location>
        <begin position="261"/>
        <end position="278"/>
    </location>
</feature>
<dbReference type="GO" id="GO:0016740">
    <property type="term" value="F:transferase activity"/>
    <property type="evidence" value="ECO:0007669"/>
    <property type="project" value="UniProtKB-KW"/>
</dbReference>
<gene>
    <name evidence="3" type="ORF">BKCO1_2500016</name>
</gene>
<dbReference type="OrthoDB" id="541052at2759"/>
<evidence type="ECO:0000256" key="1">
    <source>
        <dbReference type="SAM" id="MobiDB-lite"/>
    </source>
</evidence>
<keyword evidence="4" id="KW-1185">Reference proteome</keyword>
<feature type="transmembrane region" description="Helical" evidence="2">
    <location>
        <begin position="12"/>
        <end position="32"/>
    </location>
</feature>
<evidence type="ECO:0000313" key="4">
    <source>
        <dbReference type="Proteomes" id="UP000183809"/>
    </source>
</evidence>
<protein>
    <submittedName>
        <fullName evidence="3">Glycosyltransferase family 90 protein</fullName>
    </submittedName>
</protein>
<keyword evidence="2" id="KW-0472">Membrane</keyword>
<feature type="compositionally biased region" description="Low complexity" evidence="1">
    <location>
        <begin position="79"/>
        <end position="98"/>
    </location>
</feature>
<feature type="transmembrane region" description="Helical" evidence="2">
    <location>
        <begin position="325"/>
        <end position="343"/>
    </location>
</feature>
<evidence type="ECO:0000256" key="2">
    <source>
        <dbReference type="SAM" id="Phobius"/>
    </source>
</evidence>
<evidence type="ECO:0000313" key="3">
    <source>
        <dbReference type="EMBL" id="OJD34062.1"/>
    </source>
</evidence>
<organism evidence="3 4">
    <name type="scientific">Diplodia corticola</name>
    <dbReference type="NCBI Taxonomy" id="236234"/>
    <lineage>
        <taxon>Eukaryota</taxon>
        <taxon>Fungi</taxon>
        <taxon>Dikarya</taxon>
        <taxon>Ascomycota</taxon>
        <taxon>Pezizomycotina</taxon>
        <taxon>Dothideomycetes</taxon>
        <taxon>Dothideomycetes incertae sedis</taxon>
        <taxon>Botryosphaeriales</taxon>
        <taxon>Botryosphaeriaceae</taxon>
        <taxon>Diplodia</taxon>
    </lineage>
</organism>
<dbReference type="GeneID" id="31013522"/>
<dbReference type="PANTHER" id="PTHR12203">
    <property type="entry name" value="KDEL LYS-ASP-GLU-LEU CONTAINING - RELATED"/>
    <property type="match status" value="1"/>
</dbReference>
<comment type="caution">
    <text evidence="3">The sequence shown here is derived from an EMBL/GenBank/DDBJ whole genome shotgun (WGS) entry which is preliminary data.</text>
</comment>
<keyword evidence="2" id="KW-0812">Transmembrane</keyword>
<dbReference type="PANTHER" id="PTHR12203:SF35">
    <property type="entry name" value="PROTEIN O-GLUCOSYLTRANSFERASE 1"/>
    <property type="match status" value="1"/>
</dbReference>
<dbReference type="RefSeq" id="XP_020130322.1">
    <property type="nucleotide sequence ID" value="XM_020273262.1"/>
</dbReference>
<accession>A0A1J9QYE0</accession>
<dbReference type="InterPro" id="IPR051091">
    <property type="entry name" value="O-Glucosyltr/Glycosyltrsf_90"/>
</dbReference>
<proteinExistence type="predicted"/>
<name>A0A1J9QYE0_9PEZI</name>
<keyword evidence="3" id="KW-0808">Transferase</keyword>
<dbReference type="EMBL" id="MNUE01000025">
    <property type="protein sequence ID" value="OJD34062.1"/>
    <property type="molecule type" value="Genomic_DNA"/>
</dbReference>
<dbReference type="Proteomes" id="UP000183809">
    <property type="component" value="Unassembled WGS sequence"/>
</dbReference>
<feature type="transmembrane region" description="Helical" evidence="2">
    <location>
        <begin position="220"/>
        <end position="240"/>
    </location>
</feature>
<sequence length="995" mass="110064">MDRLEPSQGYSSLGLVVCVAYLTSTIETSLVFERPTASWAVILAAVSGLLLLLRPIRLLFSRNRRQSQKYSAIPLNDVSGDGRSSSPPLLGGPSNSQPRSRLKRWLHRAFLAVVLTIRVDMFRRTGSKAAGGSLEALVPFFIALADRWSKVTRGHQHHNRRHEHKATNQLLATKPSSSFWLSPLAYATVFSWYGALAIWYSPSSLASTYISDQQLGSLTTGTPLQIVGAALDVLLAIYVATSLELSTNARVESRDESVHSVGLSFLIATAACLVLGAADSIVQEPAHVFYQPENFAPRIVKIAFAVSFMTFCALHTISHSGALDASLLILCTGSAVTLAVKTWNPPTPFLDAPEFRALIPLGFVVGLILHSLADFRKQWPADAQGKPDRPKRRWSLFHLYGLFFAIQTLLINWGHAEIHVHPVDILIDQAKQQHDTWLKTASASTSLADATRNYVARYNMTPPPLFDKWYEYAINQSSVIIDEFDAIHEDLLPFWSLSPAEIRKRTKEALASPLGIGGIQIRNGVASITGDPPGTHRWALDGVIAMIEKFGEFLPDMDLAFNLNDEPRVSVPYQELGRVREAASLGLANHRTKSPSLKEFSKNRTEGWAVLPDEPLDLGRFITLSFQNTWDFGSAHCPPDSPARTNRHLDPNTFCASCAAPHSSGIFLSNWTYATTDICHQPDLAHLHGFYLSPSAFDPTQHLMPIFSQSKAPGFNDIRYPSPWNYLGKARYDPTSDFPDPPFAAKDPTLFWRGATTEGYSSHFTNPSGAWRGMARQRAVALLTNTSTPQPLLLHSSSSSQSSSPALHYAPIPPATLHSRLSPSALFTSITRCTDPACAAQQSFFAPSGTGGSHTPDFQAHWRHAYLLDLDGAGFSGRFVPFLRSASLPLKSQSLFREWWESRVRAWWHFVPLDLRGQGVWASWAYFVGWEGEQGDGEGRWEGRREVAERLAGEGRRWAGEVLRGVDMEVYLFRVLLEWGRLTDDAREGGKGGGE</sequence>
<keyword evidence="2" id="KW-1133">Transmembrane helix</keyword>
<feature type="transmembrane region" description="Helical" evidence="2">
    <location>
        <begin position="394"/>
        <end position="413"/>
    </location>
</feature>